<keyword evidence="3" id="KW-1185">Reference proteome</keyword>
<protein>
    <submittedName>
        <fullName evidence="2">Uncharacterized protein</fullName>
    </submittedName>
</protein>
<evidence type="ECO:0000313" key="2">
    <source>
        <dbReference type="EMBL" id="GLS88529.1"/>
    </source>
</evidence>
<keyword evidence="1" id="KW-1133">Transmembrane helix</keyword>
<dbReference type="AlphaFoldDB" id="A0AA37TX89"/>
<keyword evidence="1" id="KW-0812">Transmembrane</keyword>
<name>A0AA37TX89_9RHOB</name>
<comment type="caution">
    <text evidence="2">The sequence shown here is derived from an EMBL/GenBank/DDBJ whole genome shotgun (WGS) entry which is preliminary data.</text>
</comment>
<proteinExistence type="predicted"/>
<dbReference type="EMBL" id="BSPP01000013">
    <property type="protein sequence ID" value="GLS88529.1"/>
    <property type="molecule type" value="Genomic_DNA"/>
</dbReference>
<evidence type="ECO:0000313" key="3">
    <source>
        <dbReference type="Proteomes" id="UP001157355"/>
    </source>
</evidence>
<feature type="transmembrane region" description="Helical" evidence="1">
    <location>
        <begin position="62"/>
        <end position="82"/>
    </location>
</feature>
<organism evidence="2 3">
    <name type="scientific">Cypionkella aquatica</name>
    <dbReference type="NCBI Taxonomy" id="1756042"/>
    <lineage>
        <taxon>Bacteria</taxon>
        <taxon>Pseudomonadati</taxon>
        <taxon>Pseudomonadota</taxon>
        <taxon>Alphaproteobacteria</taxon>
        <taxon>Rhodobacterales</taxon>
        <taxon>Paracoccaceae</taxon>
        <taxon>Cypionkella</taxon>
    </lineage>
</organism>
<evidence type="ECO:0000256" key="1">
    <source>
        <dbReference type="SAM" id="Phobius"/>
    </source>
</evidence>
<accession>A0AA37TX89</accession>
<gene>
    <name evidence="2" type="ORF">GCM10010873_35030</name>
</gene>
<keyword evidence="1" id="KW-0472">Membrane</keyword>
<sequence>MRPRLCRIRFAAIIKPDAAGKLIPAVAGPADWTPPRKPETLLQTTRFTHLTARPMLPHARQIFSLLTRLGLCFALPLMLALLPYQQTSLNTAAGSAISAQAPAVLLAPLKTSIIKPTPPETRARSLILMDNAAPPLPQRPSVFRLLRAQQPLPQHSTQVLIGWQARAPPASTSAPSS</sequence>
<reference evidence="2 3" key="1">
    <citation type="journal article" date="2014" name="Int. J. Syst. Evol. Microbiol.">
        <title>Complete genome sequence of Corynebacterium casei LMG S-19264T (=DSM 44701T), isolated from a smear-ripened cheese.</title>
        <authorList>
            <consortium name="US DOE Joint Genome Institute (JGI-PGF)"/>
            <person name="Walter F."/>
            <person name="Albersmeier A."/>
            <person name="Kalinowski J."/>
            <person name="Ruckert C."/>
        </authorList>
    </citation>
    <scope>NUCLEOTIDE SEQUENCE [LARGE SCALE GENOMIC DNA]</scope>
    <source>
        <strain evidence="2 3">NBRC 111766</strain>
    </source>
</reference>
<dbReference type="Proteomes" id="UP001157355">
    <property type="component" value="Unassembled WGS sequence"/>
</dbReference>